<feature type="compositionally biased region" description="Acidic residues" evidence="9">
    <location>
        <begin position="260"/>
        <end position="273"/>
    </location>
</feature>
<evidence type="ECO:0000256" key="7">
    <source>
        <dbReference type="ARBA" id="ARBA00025911"/>
    </source>
</evidence>
<gene>
    <name evidence="11" type="primary">LOC104788995</name>
</gene>
<evidence type="ECO:0000256" key="4">
    <source>
        <dbReference type="ARBA" id="ARBA00023159"/>
    </source>
</evidence>
<dbReference type="Proteomes" id="UP000694864">
    <property type="component" value="Chromosome 5"/>
</dbReference>
<sequence>MQPPRENKTPSKWYKEVVLGILVPFSAKTESATVAATFQVVMNLKLSMVKISRCKSSKRLAPQLSIREMYNSVSIRVISVQIMGYNSKLTRIDIGVVRVKGEPVNVSVDGNGIDVSHIVHMGTISESLESPQTRLRCVLVLKAHGLYPYPDPYYRSVFAQQQYLPHPYPGLGYVQLQLMGMQQPGVPLQCDAVEEPVFVNAKQYHGILRRRQSRAKLEARNRDINSLPYMHESRHLHAIRRPRGCGGRFLNAKKKNGEQKEEEEEEESSDENTSEASSSLRSEKLAIAASAPNGRS</sequence>
<dbReference type="SMART" id="SM00521">
    <property type="entry name" value="CBF"/>
    <property type="match status" value="1"/>
</dbReference>
<dbReference type="Gene3D" id="6.10.250.2430">
    <property type="match status" value="1"/>
</dbReference>
<comment type="subunit">
    <text evidence="7">Heterotrimeric transcription factor composed of three components, NF-YA, NF-YB and NF-YC. NF-YB and NF-YC must interact and dimerize for NF-YA association and DNA binding.</text>
</comment>
<keyword evidence="4" id="KW-0010">Activator</keyword>
<evidence type="ECO:0000256" key="8">
    <source>
        <dbReference type="RuleBase" id="RU367155"/>
    </source>
</evidence>
<dbReference type="InterPro" id="IPR018362">
    <property type="entry name" value="CCAAT-binding_factor_CS"/>
</dbReference>
<reference evidence="11" key="2">
    <citation type="submission" date="2025-08" db="UniProtKB">
        <authorList>
            <consortium name="RefSeq"/>
        </authorList>
    </citation>
    <scope>IDENTIFICATION</scope>
    <source>
        <tissue evidence="11">Leaf</tissue>
    </source>
</reference>
<name>A0ABM1RP42_CAMSA</name>
<evidence type="ECO:0000256" key="2">
    <source>
        <dbReference type="ARBA" id="ARBA00023015"/>
    </source>
</evidence>
<organism evidence="10 11">
    <name type="scientific">Camelina sativa</name>
    <name type="common">False flax</name>
    <name type="synonym">Myagrum sativum</name>
    <dbReference type="NCBI Taxonomy" id="90675"/>
    <lineage>
        <taxon>Eukaryota</taxon>
        <taxon>Viridiplantae</taxon>
        <taxon>Streptophyta</taxon>
        <taxon>Embryophyta</taxon>
        <taxon>Tracheophyta</taxon>
        <taxon>Spermatophyta</taxon>
        <taxon>Magnoliopsida</taxon>
        <taxon>eudicotyledons</taxon>
        <taxon>Gunneridae</taxon>
        <taxon>Pentapetalae</taxon>
        <taxon>rosids</taxon>
        <taxon>malvids</taxon>
        <taxon>Brassicales</taxon>
        <taxon>Brassicaceae</taxon>
        <taxon>Camelineae</taxon>
        <taxon>Camelina</taxon>
    </lineage>
</organism>
<keyword evidence="6 8" id="KW-0539">Nucleus</keyword>
<evidence type="ECO:0000313" key="10">
    <source>
        <dbReference type="Proteomes" id="UP000694864"/>
    </source>
</evidence>
<keyword evidence="10" id="KW-1185">Reference proteome</keyword>
<keyword evidence="2 8" id="KW-0805">Transcription regulation</keyword>
<dbReference type="PROSITE" id="PS00686">
    <property type="entry name" value="NFYA_HAP2_1"/>
    <property type="match status" value="1"/>
</dbReference>
<reference evidence="10" key="1">
    <citation type="journal article" date="2014" name="Nat. Commun.">
        <title>The emerging biofuel crop Camelina sativa retains a highly undifferentiated hexaploid genome structure.</title>
        <authorList>
            <person name="Kagale S."/>
            <person name="Koh C."/>
            <person name="Nixon J."/>
            <person name="Bollina V."/>
            <person name="Clarke W.E."/>
            <person name="Tuteja R."/>
            <person name="Spillane C."/>
            <person name="Robinson S.J."/>
            <person name="Links M.G."/>
            <person name="Clarke C."/>
            <person name="Higgins E.E."/>
            <person name="Huebert T."/>
            <person name="Sharpe A.G."/>
            <person name="Parkin I.A."/>
        </authorList>
    </citation>
    <scope>NUCLEOTIDE SEQUENCE [LARGE SCALE GENOMIC DNA]</scope>
    <source>
        <strain evidence="10">cv. DH55</strain>
    </source>
</reference>
<protein>
    <recommendedName>
        <fullName evidence="8">Nuclear transcription factor Y subunit</fullName>
    </recommendedName>
</protein>
<dbReference type="PROSITE" id="PS51152">
    <property type="entry name" value="NFYA_HAP2_2"/>
    <property type="match status" value="1"/>
</dbReference>
<comment type="similarity">
    <text evidence="8">Belongs to the NFYA/HAP2 subunit family.</text>
</comment>
<comment type="subcellular location">
    <subcellularLocation>
        <location evidence="1 8">Nucleus</location>
    </subcellularLocation>
</comment>
<keyword evidence="3 8" id="KW-0238">DNA-binding</keyword>
<evidence type="ECO:0000313" key="11">
    <source>
        <dbReference type="RefSeq" id="XP_019100780.1"/>
    </source>
</evidence>
<dbReference type="PRINTS" id="PR00616">
    <property type="entry name" value="CCAATSUBUNTB"/>
</dbReference>
<evidence type="ECO:0000256" key="6">
    <source>
        <dbReference type="ARBA" id="ARBA00023242"/>
    </source>
</evidence>
<dbReference type="RefSeq" id="XP_019100780.1">
    <property type="nucleotide sequence ID" value="XM_019245235.1"/>
</dbReference>
<accession>A0ABM1RP42</accession>
<feature type="region of interest" description="Disordered" evidence="9">
    <location>
        <begin position="238"/>
        <end position="296"/>
    </location>
</feature>
<dbReference type="Pfam" id="PF02045">
    <property type="entry name" value="CBFB_NFYA"/>
    <property type="match status" value="1"/>
</dbReference>
<evidence type="ECO:0000256" key="3">
    <source>
        <dbReference type="ARBA" id="ARBA00023125"/>
    </source>
</evidence>
<evidence type="ECO:0000256" key="1">
    <source>
        <dbReference type="ARBA" id="ARBA00004123"/>
    </source>
</evidence>
<comment type="function">
    <text evidence="8">Component of the sequence-specific heterotrimeric transcription factor (NF-Y) which specifically recognizes a 5'-CCAAT-3' box motif found in the promoters of its target genes.</text>
</comment>
<keyword evidence="5 8" id="KW-0804">Transcription</keyword>
<dbReference type="PANTHER" id="PTHR12632">
    <property type="entry name" value="TRANSCRIPTION FACTOR NF-Y ALPHA-RELATED"/>
    <property type="match status" value="1"/>
</dbReference>
<dbReference type="GeneID" id="104788995"/>
<evidence type="ECO:0000256" key="5">
    <source>
        <dbReference type="ARBA" id="ARBA00023163"/>
    </source>
</evidence>
<evidence type="ECO:0000256" key="9">
    <source>
        <dbReference type="SAM" id="MobiDB-lite"/>
    </source>
</evidence>
<proteinExistence type="inferred from homology"/>
<dbReference type="InterPro" id="IPR001289">
    <property type="entry name" value="NFYA"/>
</dbReference>